<dbReference type="Proteomes" id="UP000216173">
    <property type="component" value="Unassembled WGS sequence"/>
</dbReference>
<dbReference type="GO" id="GO:0046677">
    <property type="term" value="P:response to antibiotic"/>
    <property type="evidence" value="ECO:0007669"/>
    <property type="project" value="UniProtKB-KW"/>
</dbReference>
<dbReference type="InterPro" id="IPR028345">
    <property type="entry name" value="Antibiotic_NAT-like"/>
</dbReference>
<sequence length="269" mass="31243">MYLEKQKELIKELEAVAAKKLFVHSGSLKTRHLVKKSKDRQEILSQHVALLSSLVEENGLFIPTFSYQFPKTRLFDVKNTPSEIGRISEYFRANIADWRTPDPMFSVCGTGPEPRCSRSQVSPFGEHSFFADLVKNEGHLLFYGAGIESITIMHYAEFLSDVSYRYWKEFDGHLIDGDTRTELNFTAHFRPMGRHLDYQWDKIESDLINVGILERYNSNVFGMNAKALVDFWCQKMSEDPLYLLDKESRIWVEPMLDSLGRAFTKEDFE</sequence>
<evidence type="ECO:0000256" key="1">
    <source>
        <dbReference type="ARBA" id="ARBA00006383"/>
    </source>
</evidence>
<keyword evidence="3 5" id="KW-0808">Transferase</keyword>
<dbReference type="GO" id="GO:0046353">
    <property type="term" value="F:aminoglycoside 3-N-acetyltransferase activity"/>
    <property type="evidence" value="ECO:0007669"/>
    <property type="project" value="UniProtKB-EC"/>
</dbReference>
<keyword evidence="5" id="KW-0046">Antibiotic resistance</keyword>
<protein>
    <recommendedName>
        <fullName evidence="2 5">Aminoglycoside N(3)-acetyltransferase</fullName>
        <ecNumber evidence="5">2.3.1.-</ecNumber>
    </recommendedName>
</protein>
<dbReference type="PANTHER" id="PTHR11104">
    <property type="entry name" value="AMINOGLYCOSIDE N3-ACETYLTRANSFERASE"/>
    <property type="match status" value="1"/>
</dbReference>
<dbReference type="RefSeq" id="WP_055044304.1">
    <property type="nucleotide sequence ID" value="NZ_LBGR01000011.1"/>
</dbReference>
<dbReference type="EMBL" id="NMSH01000030">
    <property type="protein sequence ID" value="PAR19736.1"/>
    <property type="molecule type" value="Genomic_DNA"/>
</dbReference>
<accession>A0A271VNZ2</accession>
<name>A0A271VNZ2_VIBMT</name>
<evidence type="ECO:0000313" key="6">
    <source>
        <dbReference type="EMBL" id="PAR19736.1"/>
    </source>
</evidence>
<keyword evidence="4 5" id="KW-0012">Acyltransferase</keyword>
<dbReference type="Pfam" id="PF02522">
    <property type="entry name" value="Antibiotic_NAT"/>
    <property type="match status" value="1"/>
</dbReference>
<reference evidence="7" key="1">
    <citation type="submission" date="2017-07" db="EMBL/GenBank/DDBJ databases">
        <authorList>
            <person name="Boucher Y."/>
            <person name="Orata F.D."/>
        </authorList>
    </citation>
    <scope>NUCLEOTIDE SEQUENCE [LARGE SCALE GENOMIC DNA]</scope>
    <source>
        <strain evidence="7">OYP9E10</strain>
    </source>
</reference>
<comment type="catalytic activity">
    <reaction evidence="5">
        <text>a 2-deoxystreptamine antibiotic + acetyl-CoA = an N(3)-acetyl-2-deoxystreptamine antibiotic + CoA + H(+)</text>
        <dbReference type="Rhea" id="RHEA:12665"/>
        <dbReference type="ChEBI" id="CHEBI:15378"/>
        <dbReference type="ChEBI" id="CHEBI:57287"/>
        <dbReference type="ChEBI" id="CHEBI:57288"/>
        <dbReference type="ChEBI" id="CHEBI:57921"/>
        <dbReference type="ChEBI" id="CHEBI:77452"/>
        <dbReference type="EC" id="2.3.1.81"/>
    </reaction>
</comment>
<evidence type="ECO:0000256" key="3">
    <source>
        <dbReference type="ARBA" id="ARBA00022679"/>
    </source>
</evidence>
<comment type="similarity">
    <text evidence="1 5">Belongs to the antibiotic N-acetyltransferase family.</text>
</comment>
<dbReference type="PANTHER" id="PTHR11104:SF0">
    <property type="entry name" value="SPBETA PROPHAGE-DERIVED AMINOGLYCOSIDE N(3')-ACETYLTRANSFERASE-LIKE PROTEIN YOKD"/>
    <property type="match status" value="1"/>
</dbReference>
<evidence type="ECO:0000256" key="2">
    <source>
        <dbReference type="ARBA" id="ARBA00012882"/>
    </source>
</evidence>
<organism evidence="6 7">
    <name type="scientific">Vibrio metoecus</name>
    <dbReference type="NCBI Taxonomy" id="1481663"/>
    <lineage>
        <taxon>Bacteria</taxon>
        <taxon>Pseudomonadati</taxon>
        <taxon>Pseudomonadota</taxon>
        <taxon>Gammaproteobacteria</taxon>
        <taxon>Vibrionales</taxon>
        <taxon>Vibrionaceae</taxon>
        <taxon>Vibrio</taxon>
    </lineage>
</organism>
<dbReference type="EC" id="2.3.1.-" evidence="5"/>
<dbReference type="AlphaFoldDB" id="A0A271VNZ2"/>
<evidence type="ECO:0000313" key="7">
    <source>
        <dbReference type="Proteomes" id="UP000216173"/>
    </source>
</evidence>
<proteinExistence type="inferred from homology"/>
<dbReference type="SUPFAM" id="SSF110710">
    <property type="entry name" value="TTHA0583/YokD-like"/>
    <property type="match status" value="1"/>
</dbReference>
<dbReference type="InterPro" id="IPR003679">
    <property type="entry name" value="Amioglycoside_AcTrfase"/>
</dbReference>
<gene>
    <name evidence="6" type="ORF">CGU03_15430</name>
</gene>
<evidence type="ECO:0000256" key="4">
    <source>
        <dbReference type="ARBA" id="ARBA00023315"/>
    </source>
</evidence>
<evidence type="ECO:0000256" key="5">
    <source>
        <dbReference type="RuleBase" id="RU365031"/>
    </source>
</evidence>
<comment type="caution">
    <text evidence="6">The sequence shown here is derived from an EMBL/GenBank/DDBJ whole genome shotgun (WGS) entry which is preliminary data.</text>
</comment>